<evidence type="ECO:0000259" key="6">
    <source>
        <dbReference type="Pfam" id="PF25919"/>
    </source>
</evidence>
<dbReference type="Gene3D" id="6.10.140.730">
    <property type="match status" value="1"/>
</dbReference>
<dbReference type="InterPro" id="IPR058790">
    <property type="entry name" value="BSH_CusB"/>
</dbReference>
<evidence type="ECO:0000259" key="8">
    <source>
        <dbReference type="Pfam" id="PF25975"/>
    </source>
</evidence>
<protein>
    <submittedName>
        <fullName evidence="9">Efflux RND transporter periplasmic adaptor subunit</fullName>
    </submittedName>
</protein>
<dbReference type="Pfam" id="PF25954">
    <property type="entry name" value="Beta-barrel_RND_2"/>
    <property type="match status" value="1"/>
</dbReference>
<feature type="signal peptide" evidence="3">
    <location>
        <begin position="1"/>
        <end position="23"/>
    </location>
</feature>
<dbReference type="PANTHER" id="PTHR30097:SF15">
    <property type="entry name" value="CATION EFFLUX SYSTEM PROTEIN CUSB"/>
    <property type="match status" value="1"/>
</dbReference>
<evidence type="ECO:0000259" key="4">
    <source>
        <dbReference type="Pfam" id="PF19335"/>
    </source>
</evidence>
<dbReference type="InterPro" id="IPR058791">
    <property type="entry name" value="3HB_CusB"/>
</dbReference>
<keyword evidence="2" id="KW-0813">Transport</keyword>
<feature type="domain" description="CzcB-like C-terminal circularly permuted SH3-like" evidence="8">
    <location>
        <begin position="314"/>
        <end position="374"/>
    </location>
</feature>
<organism evidence="9 10">
    <name type="scientific">Parvularcula lutaonensis</name>
    <dbReference type="NCBI Taxonomy" id="491923"/>
    <lineage>
        <taxon>Bacteria</taxon>
        <taxon>Pseudomonadati</taxon>
        <taxon>Pseudomonadota</taxon>
        <taxon>Alphaproteobacteria</taxon>
        <taxon>Parvularculales</taxon>
        <taxon>Parvularculaceae</taxon>
        <taxon>Parvularcula</taxon>
    </lineage>
</organism>
<dbReference type="Gene3D" id="2.40.420.20">
    <property type="match status" value="1"/>
</dbReference>
<dbReference type="Gene3D" id="2.40.50.100">
    <property type="match status" value="1"/>
</dbReference>
<gene>
    <name evidence="9" type="ORF">ACFONP_09075</name>
</gene>
<comment type="caution">
    <text evidence="9">The sequence shown here is derived from an EMBL/GenBank/DDBJ whole genome shotgun (WGS) entry which is preliminary data.</text>
</comment>
<dbReference type="Pfam" id="PF25975">
    <property type="entry name" value="CzcB_C"/>
    <property type="match status" value="1"/>
</dbReference>
<evidence type="ECO:0000313" key="9">
    <source>
        <dbReference type="EMBL" id="MFC3302883.1"/>
    </source>
</evidence>
<dbReference type="PROSITE" id="PS51257">
    <property type="entry name" value="PROKAR_LIPOPROTEIN"/>
    <property type="match status" value="1"/>
</dbReference>
<dbReference type="InterPro" id="IPR045800">
    <property type="entry name" value="HMBD"/>
</dbReference>
<evidence type="ECO:0000256" key="2">
    <source>
        <dbReference type="ARBA" id="ARBA00022448"/>
    </source>
</evidence>
<dbReference type="Proteomes" id="UP001595607">
    <property type="component" value="Unassembled WGS sequence"/>
</dbReference>
<dbReference type="Pfam" id="PF19335">
    <property type="entry name" value="HMBD"/>
    <property type="match status" value="1"/>
</dbReference>
<dbReference type="EMBL" id="JBHRVA010000003">
    <property type="protein sequence ID" value="MFC3302883.1"/>
    <property type="molecule type" value="Genomic_DNA"/>
</dbReference>
<proteinExistence type="inferred from homology"/>
<dbReference type="NCBIfam" id="TIGR01730">
    <property type="entry name" value="RND_mfp"/>
    <property type="match status" value="1"/>
</dbReference>
<comment type="similarity">
    <text evidence="1">Belongs to the membrane fusion protein (MFP) (TC 8.A.1) family.</text>
</comment>
<dbReference type="Pfam" id="PF25919">
    <property type="entry name" value="BSH_CusB"/>
    <property type="match status" value="1"/>
</dbReference>
<feature type="domain" description="CusB-like three alpha-helical bundle" evidence="5">
    <location>
        <begin position="147"/>
        <end position="193"/>
    </location>
</feature>
<evidence type="ECO:0000259" key="7">
    <source>
        <dbReference type="Pfam" id="PF25954"/>
    </source>
</evidence>
<keyword evidence="3" id="KW-0732">Signal</keyword>
<evidence type="ECO:0000313" key="10">
    <source>
        <dbReference type="Proteomes" id="UP001595607"/>
    </source>
</evidence>
<dbReference type="InterPro" id="IPR051909">
    <property type="entry name" value="MFP_Cation_Efflux"/>
</dbReference>
<dbReference type="RefSeq" id="WP_189574893.1">
    <property type="nucleotide sequence ID" value="NZ_BMXU01000002.1"/>
</dbReference>
<feature type="domain" description="Heavy metal binding" evidence="4">
    <location>
        <begin position="34"/>
        <end position="61"/>
    </location>
</feature>
<keyword evidence="10" id="KW-1185">Reference proteome</keyword>
<dbReference type="InterPro" id="IPR058792">
    <property type="entry name" value="Beta-barrel_RND_2"/>
</dbReference>
<dbReference type="PANTHER" id="PTHR30097">
    <property type="entry name" value="CATION EFFLUX SYSTEM PROTEIN CUSB"/>
    <property type="match status" value="1"/>
</dbReference>
<dbReference type="SUPFAM" id="SSF111369">
    <property type="entry name" value="HlyD-like secretion proteins"/>
    <property type="match status" value="1"/>
</dbReference>
<dbReference type="Gene3D" id="2.40.30.170">
    <property type="match status" value="1"/>
</dbReference>
<reference evidence="10" key="1">
    <citation type="journal article" date="2019" name="Int. J. Syst. Evol. Microbiol.">
        <title>The Global Catalogue of Microorganisms (GCM) 10K type strain sequencing project: providing services to taxonomists for standard genome sequencing and annotation.</title>
        <authorList>
            <consortium name="The Broad Institute Genomics Platform"/>
            <consortium name="The Broad Institute Genome Sequencing Center for Infectious Disease"/>
            <person name="Wu L."/>
            <person name="Ma J."/>
        </authorList>
    </citation>
    <scope>NUCLEOTIDE SEQUENCE [LARGE SCALE GENOMIC DNA]</scope>
    <source>
        <strain evidence="10">KCTC 22245</strain>
    </source>
</reference>
<dbReference type="InterPro" id="IPR058649">
    <property type="entry name" value="CzcB_C"/>
</dbReference>
<dbReference type="InterPro" id="IPR006143">
    <property type="entry name" value="RND_pump_MFP"/>
</dbReference>
<evidence type="ECO:0000256" key="1">
    <source>
        <dbReference type="ARBA" id="ARBA00009477"/>
    </source>
</evidence>
<feature type="domain" description="CusB-like beta-barrel" evidence="7">
    <location>
        <begin position="233"/>
        <end position="309"/>
    </location>
</feature>
<accession>A0ABV7MBZ6</accession>
<name>A0ABV7MBZ6_9PROT</name>
<feature type="chain" id="PRO_5047381187" evidence="3">
    <location>
        <begin position="24"/>
        <end position="559"/>
    </location>
</feature>
<dbReference type="Pfam" id="PF25869">
    <property type="entry name" value="3HB_CusB"/>
    <property type="match status" value="1"/>
</dbReference>
<evidence type="ECO:0000259" key="5">
    <source>
        <dbReference type="Pfam" id="PF25869"/>
    </source>
</evidence>
<evidence type="ECO:0000256" key="3">
    <source>
        <dbReference type="SAM" id="SignalP"/>
    </source>
</evidence>
<sequence length="559" mass="59888">MRVLSLLAIAFLAACAEAPPADAPQADASGEALYTCPMHPHYISTDRDGTCPICGMDLVPVSGAPAPSSNGITVPSEIIQTIGVRTETVRRIPLQKTLRAFGTVEASERLESAVASRIEGWVKDLAVSAEGDVVEAGDVLYRIFSPDLVAAQQDLLTALASGDDRRIEATRKRLLSLGMQAPAIAAVERSREAIERIPVLADASGVVARLSVRNGDYIRPGAQVVVLQSYSDVWVIADIPESDLHLVREGISAALHFPSAPSHPAEGTVDYVYPTVDPASRTGKLRIVVANPSGRLRPGAYADIRLETEEVSALAIPSDAILRDSRGAHVVLALGEGRFTSRQVQTGLTANGMTAITEGLSEGDRIVASGQFLLDSEVRLREGFARLDSVKADADTPLAEIPVDAQTLAQIDHYPDMALYLHEALTQRYAIDHLFLQPVIDLGDSLLARYGQTRLGPILKAGQDALRKAQEAKDSDALAAALRELMLAIRPWLTEGAPSHYEEAGLTLYHGGGDLFWLQEGGPPSNPYGTGIAHIIEWPEVSANVVENRPRAIDPHANH</sequence>
<feature type="domain" description="CusB-like barrel-sandwich hybrid" evidence="6">
    <location>
        <begin position="113"/>
        <end position="225"/>
    </location>
</feature>